<dbReference type="RefSeq" id="WP_252771600.1">
    <property type="nucleotide sequence ID" value="NZ_JAMXMC010000012.1"/>
</dbReference>
<evidence type="ECO:0000313" key="2">
    <source>
        <dbReference type="Proteomes" id="UP001204851"/>
    </source>
</evidence>
<dbReference type="EMBL" id="JAMXMC010000012">
    <property type="protein sequence ID" value="MCO5978752.1"/>
    <property type="molecule type" value="Genomic_DNA"/>
</dbReference>
<gene>
    <name evidence="1" type="ORF">M0L44_18805</name>
</gene>
<organism evidence="1 2">
    <name type="scientific">Ideonella oryzae</name>
    <dbReference type="NCBI Taxonomy" id="2937441"/>
    <lineage>
        <taxon>Bacteria</taxon>
        <taxon>Pseudomonadati</taxon>
        <taxon>Pseudomonadota</taxon>
        <taxon>Betaproteobacteria</taxon>
        <taxon>Burkholderiales</taxon>
        <taxon>Sphaerotilaceae</taxon>
        <taxon>Ideonella</taxon>
    </lineage>
</organism>
<dbReference type="Proteomes" id="UP001204851">
    <property type="component" value="Unassembled WGS sequence"/>
</dbReference>
<reference evidence="1 2" key="1">
    <citation type="submission" date="2022-06" db="EMBL/GenBank/DDBJ databases">
        <title>Ideonella sp. NS12-5 Genome sequencing and assembly.</title>
        <authorList>
            <person name="Jung Y."/>
        </authorList>
    </citation>
    <scope>NUCLEOTIDE SEQUENCE [LARGE SCALE GENOMIC DNA]</scope>
    <source>
        <strain evidence="1 2">NS12-5</strain>
    </source>
</reference>
<protein>
    <submittedName>
        <fullName evidence="1">Uncharacterized protein</fullName>
    </submittedName>
</protein>
<comment type="caution">
    <text evidence="1">The sequence shown here is derived from an EMBL/GenBank/DDBJ whole genome shotgun (WGS) entry which is preliminary data.</text>
</comment>
<proteinExistence type="predicted"/>
<evidence type="ECO:0000313" key="1">
    <source>
        <dbReference type="EMBL" id="MCO5978752.1"/>
    </source>
</evidence>
<name>A0ABT1BR87_9BURK</name>
<accession>A0ABT1BR87</accession>
<sequence length="114" mass="12438">MKKAAAMKCFLEEADSLDASEMPTPAPADRDKSLHQRVWCNAQPGHQRMGLVHAGRRRPIAHQHHLQPLEIAQALNAVHVHAGASHLIKRALLDDPPRLAGEEGVVLRDGGGTR</sequence>
<keyword evidence="2" id="KW-1185">Reference proteome</keyword>